<evidence type="ECO:0000313" key="3">
    <source>
        <dbReference type="Proteomes" id="UP001054945"/>
    </source>
</evidence>
<keyword evidence="3" id="KW-1185">Reference proteome</keyword>
<protein>
    <submittedName>
        <fullName evidence="2">Uncharacterized protein</fullName>
    </submittedName>
</protein>
<comment type="caution">
    <text evidence="2">The sequence shown here is derived from an EMBL/GenBank/DDBJ whole genome shotgun (WGS) entry which is preliminary data.</text>
</comment>
<proteinExistence type="predicted"/>
<evidence type="ECO:0000256" key="1">
    <source>
        <dbReference type="SAM" id="Phobius"/>
    </source>
</evidence>
<keyword evidence="1" id="KW-0812">Transmembrane</keyword>
<name>A0AAV4XWP1_CAEEX</name>
<feature type="transmembrane region" description="Helical" evidence="1">
    <location>
        <begin position="103"/>
        <end position="127"/>
    </location>
</feature>
<reference evidence="2 3" key="1">
    <citation type="submission" date="2021-06" db="EMBL/GenBank/DDBJ databases">
        <title>Caerostris extrusa draft genome.</title>
        <authorList>
            <person name="Kono N."/>
            <person name="Arakawa K."/>
        </authorList>
    </citation>
    <scope>NUCLEOTIDE SEQUENCE [LARGE SCALE GENOMIC DNA]</scope>
</reference>
<keyword evidence="1" id="KW-0472">Membrane</keyword>
<gene>
    <name evidence="2" type="ORF">CEXT_166721</name>
</gene>
<dbReference type="AlphaFoldDB" id="A0AAV4XWP1"/>
<sequence>MLQKPTINQWVDETISNINKKRSISVPSTWLALFQRSEQSLIGCPSSPSADVTLEQLLPFPPPSVQCVFKTRVAKVTGITTFLSGFRCEHGAISLGSCAPARFLLTVTANLECLFFFIIILILIHMFDLRHYDNSQLLPLKKEIHNYVV</sequence>
<dbReference type="Proteomes" id="UP001054945">
    <property type="component" value="Unassembled WGS sequence"/>
</dbReference>
<evidence type="ECO:0000313" key="2">
    <source>
        <dbReference type="EMBL" id="GIY99561.1"/>
    </source>
</evidence>
<dbReference type="EMBL" id="BPLR01018434">
    <property type="protein sequence ID" value="GIY99561.1"/>
    <property type="molecule type" value="Genomic_DNA"/>
</dbReference>
<keyword evidence="1" id="KW-1133">Transmembrane helix</keyword>
<accession>A0AAV4XWP1</accession>
<organism evidence="2 3">
    <name type="scientific">Caerostris extrusa</name>
    <name type="common">Bark spider</name>
    <name type="synonym">Caerostris bankana</name>
    <dbReference type="NCBI Taxonomy" id="172846"/>
    <lineage>
        <taxon>Eukaryota</taxon>
        <taxon>Metazoa</taxon>
        <taxon>Ecdysozoa</taxon>
        <taxon>Arthropoda</taxon>
        <taxon>Chelicerata</taxon>
        <taxon>Arachnida</taxon>
        <taxon>Araneae</taxon>
        <taxon>Araneomorphae</taxon>
        <taxon>Entelegynae</taxon>
        <taxon>Araneoidea</taxon>
        <taxon>Araneidae</taxon>
        <taxon>Caerostris</taxon>
    </lineage>
</organism>